<reference evidence="3" key="4">
    <citation type="submission" date="2025-08" db="UniProtKB">
        <authorList>
            <consortium name="Ensembl"/>
        </authorList>
    </citation>
    <scope>IDENTIFICATION</scope>
</reference>
<feature type="signal peptide" evidence="1">
    <location>
        <begin position="1"/>
        <end position="18"/>
    </location>
</feature>
<evidence type="ECO:0000259" key="2">
    <source>
        <dbReference type="PROSITE" id="PS51468"/>
    </source>
</evidence>
<feature type="chain" id="PRO_5046175449" description="VIT domain-containing protein" evidence="1">
    <location>
        <begin position="19"/>
        <end position="105"/>
    </location>
</feature>
<sequence length="105" mass="11868">MLLLFILLLFCVSQLTITDFHVRCNVVSRYAITTVQTTVVNDNLGAREAIFDVNLPNTAFISNFTLTVDNKEYVANVDEKERAQKIYTEAKRRGKTTAHVATRSV</sequence>
<dbReference type="Pfam" id="PF08487">
    <property type="entry name" value="VIT"/>
    <property type="match status" value="1"/>
</dbReference>
<dbReference type="InterPro" id="IPR050934">
    <property type="entry name" value="ITIH"/>
</dbReference>
<accession>A0A4W3GNU6</accession>
<reference evidence="4" key="3">
    <citation type="journal article" date="2014" name="Nature">
        <title>Elephant shark genome provides unique insights into gnathostome evolution.</title>
        <authorList>
            <consortium name="International Elephant Shark Genome Sequencing Consortium"/>
            <person name="Venkatesh B."/>
            <person name="Lee A.P."/>
            <person name="Ravi V."/>
            <person name="Maurya A.K."/>
            <person name="Lian M.M."/>
            <person name="Swann J.B."/>
            <person name="Ohta Y."/>
            <person name="Flajnik M.F."/>
            <person name="Sutoh Y."/>
            <person name="Kasahara M."/>
            <person name="Hoon S."/>
            <person name="Gangu V."/>
            <person name="Roy S.W."/>
            <person name="Irimia M."/>
            <person name="Korzh V."/>
            <person name="Kondrychyn I."/>
            <person name="Lim Z.W."/>
            <person name="Tay B.H."/>
            <person name="Tohari S."/>
            <person name="Kong K.W."/>
            <person name="Ho S."/>
            <person name="Lorente-Galdos B."/>
            <person name="Quilez J."/>
            <person name="Marques-Bonet T."/>
            <person name="Raney B.J."/>
            <person name="Ingham P.W."/>
            <person name="Tay A."/>
            <person name="Hillier L.W."/>
            <person name="Minx P."/>
            <person name="Boehm T."/>
            <person name="Wilson R.K."/>
            <person name="Brenner S."/>
            <person name="Warren W.C."/>
        </authorList>
    </citation>
    <scope>NUCLEOTIDE SEQUENCE [LARGE SCALE GENOMIC DNA]</scope>
</reference>
<reference evidence="3" key="5">
    <citation type="submission" date="2025-09" db="UniProtKB">
        <authorList>
            <consortium name="Ensembl"/>
        </authorList>
    </citation>
    <scope>IDENTIFICATION</scope>
</reference>
<dbReference type="PANTHER" id="PTHR10338">
    <property type="entry name" value="INTER-ALPHA-TRYPSIN INHIBITOR HEAVY CHAIN FAMILY MEMBER"/>
    <property type="match status" value="1"/>
</dbReference>
<dbReference type="Ensembl" id="ENSCMIT00000005021.1">
    <property type="protein sequence ID" value="ENSCMIP00000004842.1"/>
    <property type="gene ID" value="ENSCMIG00000002876.1"/>
</dbReference>
<keyword evidence="4" id="KW-1185">Reference proteome</keyword>
<evidence type="ECO:0000313" key="4">
    <source>
        <dbReference type="Proteomes" id="UP000314986"/>
    </source>
</evidence>
<feature type="domain" description="VIT" evidence="2">
    <location>
        <begin position="1"/>
        <end position="105"/>
    </location>
</feature>
<proteinExistence type="predicted"/>
<reference evidence="4" key="2">
    <citation type="journal article" date="2007" name="PLoS Biol.">
        <title>Survey sequencing and comparative analysis of the elephant shark (Callorhinchus milii) genome.</title>
        <authorList>
            <person name="Venkatesh B."/>
            <person name="Kirkness E.F."/>
            <person name="Loh Y.H."/>
            <person name="Halpern A.L."/>
            <person name="Lee A.P."/>
            <person name="Johnson J."/>
            <person name="Dandona N."/>
            <person name="Viswanathan L.D."/>
            <person name="Tay A."/>
            <person name="Venter J.C."/>
            <person name="Strausberg R.L."/>
            <person name="Brenner S."/>
        </authorList>
    </citation>
    <scope>NUCLEOTIDE SEQUENCE [LARGE SCALE GENOMIC DNA]</scope>
</reference>
<keyword evidence="1" id="KW-0732">Signal</keyword>
<dbReference type="GeneTree" id="ENSGT00940000162980"/>
<evidence type="ECO:0000256" key="1">
    <source>
        <dbReference type="SAM" id="SignalP"/>
    </source>
</evidence>
<dbReference type="InterPro" id="IPR013694">
    <property type="entry name" value="VIT"/>
</dbReference>
<reference evidence="4" key="1">
    <citation type="journal article" date="2006" name="Science">
        <title>Ancient noncoding elements conserved in the human genome.</title>
        <authorList>
            <person name="Venkatesh B."/>
            <person name="Kirkness E.F."/>
            <person name="Loh Y.H."/>
            <person name="Halpern A.L."/>
            <person name="Lee A.P."/>
            <person name="Johnson J."/>
            <person name="Dandona N."/>
            <person name="Viswanathan L.D."/>
            <person name="Tay A."/>
            <person name="Venter J.C."/>
            <person name="Strausberg R.L."/>
            <person name="Brenner S."/>
        </authorList>
    </citation>
    <scope>NUCLEOTIDE SEQUENCE [LARGE SCALE GENOMIC DNA]</scope>
</reference>
<organism evidence="3 4">
    <name type="scientific">Callorhinchus milii</name>
    <name type="common">Ghost shark</name>
    <dbReference type="NCBI Taxonomy" id="7868"/>
    <lineage>
        <taxon>Eukaryota</taxon>
        <taxon>Metazoa</taxon>
        <taxon>Chordata</taxon>
        <taxon>Craniata</taxon>
        <taxon>Vertebrata</taxon>
        <taxon>Chondrichthyes</taxon>
        <taxon>Holocephali</taxon>
        <taxon>Chimaeriformes</taxon>
        <taxon>Callorhinchidae</taxon>
        <taxon>Callorhinchus</taxon>
    </lineage>
</organism>
<dbReference type="Proteomes" id="UP000314986">
    <property type="component" value="Unassembled WGS sequence"/>
</dbReference>
<dbReference type="InParanoid" id="A0A4W3GNU6"/>
<protein>
    <recommendedName>
        <fullName evidence="2">VIT domain-containing protein</fullName>
    </recommendedName>
</protein>
<dbReference type="OMA" id="CVSTAPT"/>
<dbReference type="SMART" id="SM00609">
    <property type="entry name" value="VIT"/>
    <property type="match status" value="1"/>
</dbReference>
<evidence type="ECO:0000313" key="3">
    <source>
        <dbReference type="Ensembl" id="ENSCMIP00000004842.1"/>
    </source>
</evidence>
<dbReference type="AlphaFoldDB" id="A0A4W3GNU6"/>
<dbReference type="PROSITE" id="PS51468">
    <property type="entry name" value="VIT"/>
    <property type="match status" value="1"/>
</dbReference>
<name>A0A4W3GNU6_CALMI</name>
<dbReference type="PANTHER" id="PTHR10338:SF155">
    <property type="entry name" value="INTER-ALPHA-TRYPSIN INHIBITOR HEAVY CHAIN H6"/>
    <property type="match status" value="1"/>
</dbReference>